<keyword evidence="2" id="KW-1185">Reference proteome</keyword>
<accession>A0ABT0SA96</accession>
<evidence type="ECO:0008006" key="3">
    <source>
        <dbReference type="Google" id="ProtNLM"/>
    </source>
</evidence>
<dbReference type="RefSeq" id="WP_249915664.1">
    <property type="nucleotide sequence ID" value="NZ_JAMGBB010000001.1"/>
</dbReference>
<name>A0ABT0SA96_9SPHN</name>
<organism evidence="1 2">
    <name type="scientific">Sphingomonas brevis</name>
    <dbReference type="NCBI Taxonomy" id="2908206"/>
    <lineage>
        <taxon>Bacteria</taxon>
        <taxon>Pseudomonadati</taxon>
        <taxon>Pseudomonadota</taxon>
        <taxon>Alphaproteobacteria</taxon>
        <taxon>Sphingomonadales</taxon>
        <taxon>Sphingomonadaceae</taxon>
        <taxon>Sphingomonas</taxon>
    </lineage>
</organism>
<dbReference type="Proteomes" id="UP001165383">
    <property type="component" value="Unassembled WGS sequence"/>
</dbReference>
<sequence length="99" mass="10309">MLILIIAVVALIGAFATGYIDINQTRGAKAPSVEAADGKIRATGGQSPAFDVQTGSVEVGTRDANVAVPKVEVRRDEKSVKVPVVAVRPPDEAQQNAAR</sequence>
<evidence type="ECO:0000313" key="1">
    <source>
        <dbReference type="EMBL" id="MCL6741268.1"/>
    </source>
</evidence>
<gene>
    <name evidence="1" type="ORF">LZ518_09015</name>
</gene>
<dbReference type="EMBL" id="JAMGBB010000001">
    <property type="protein sequence ID" value="MCL6741268.1"/>
    <property type="molecule type" value="Genomic_DNA"/>
</dbReference>
<proteinExistence type="predicted"/>
<evidence type="ECO:0000313" key="2">
    <source>
        <dbReference type="Proteomes" id="UP001165383"/>
    </source>
</evidence>
<reference evidence="1" key="1">
    <citation type="submission" date="2022-05" db="EMBL/GenBank/DDBJ databases">
        <authorList>
            <person name="Jo J.-H."/>
            <person name="Im W.-T."/>
        </authorList>
    </citation>
    <scope>NUCLEOTIDE SEQUENCE</scope>
    <source>
        <strain evidence="1">RB56-2</strain>
    </source>
</reference>
<protein>
    <recommendedName>
        <fullName evidence="3">SPOR domain-containing protein</fullName>
    </recommendedName>
</protein>
<comment type="caution">
    <text evidence="1">The sequence shown here is derived from an EMBL/GenBank/DDBJ whole genome shotgun (WGS) entry which is preliminary data.</text>
</comment>